<dbReference type="HOGENOM" id="CLU_2885301_0_0_1"/>
<dbReference type="Proteomes" id="UP000054549">
    <property type="component" value="Unassembled WGS sequence"/>
</dbReference>
<reference evidence="1 2" key="1">
    <citation type="submission" date="2014-04" db="EMBL/GenBank/DDBJ databases">
        <title>Evolutionary Origins and Diversification of the Mycorrhizal Mutualists.</title>
        <authorList>
            <consortium name="DOE Joint Genome Institute"/>
            <consortium name="Mycorrhizal Genomics Consortium"/>
            <person name="Kohler A."/>
            <person name="Kuo A."/>
            <person name="Nagy L.G."/>
            <person name="Floudas D."/>
            <person name="Copeland A."/>
            <person name="Barry K.W."/>
            <person name="Cichocki N."/>
            <person name="Veneault-Fourrey C."/>
            <person name="LaButti K."/>
            <person name="Lindquist E.A."/>
            <person name="Lipzen A."/>
            <person name="Lundell T."/>
            <person name="Morin E."/>
            <person name="Murat C."/>
            <person name="Riley R."/>
            <person name="Ohm R."/>
            <person name="Sun H."/>
            <person name="Tunlid A."/>
            <person name="Henrissat B."/>
            <person name="Grigoriev I.V."/>
            <person name="Hibbett D.S."/>
            <person name="Martin F."/>
        </authorList>
    </citation>
    <scope>NUCLEOTIDE SEQUENCE [LARGE SCALE GENOMIC DNA]</scope>
    <source>
        <strain evidence="1 2">Koide BX008</strain>
    </source>
</reference>
<dbReference type="EMBL" id="KN818433">
    <property type="protein sequence ID" value="KIL56285.1"/>
    <property type="molecule type" value="Genomic_DNA"/>
</dbReference>
<evidence type="ECO:0000313" key="2">
    <source>
        <dbReference type="Proteomes" id="UP000054549"/>
    </source>
</evidence>
<sequence length="63" mass="6988">MSPIGDFLREEIKGPGTFGSSLATHISLSNVKEANAYYGYVRPPKPDNAQWVSVLPAPAWWLR</sequence>
<evidence type="ECO:0000313" key="1">
    <source>
        <dbReference type="EMBL" id="KIL56285.1"/>
    </source>
</evidence>
<dbReference type="InParanoid" id="A0A0C2S0X0"/>
<name>A0A0C2S0X0_AMAMK</name>
<proteinExistence type="predicted"/>
<keyword evidence="2" id="KW-1185">Reference proteome</keyword>
<accession>A0A0C2S0X0</accession>
<gene>
    <name evidence="1" type="ORF">M378DRAFT_17224</name>
</gene>
<dbReference type="AlphaFoldDB" id="A0A0C2S0X0"/>
<protein>
    <submittedName>
        <fullName evidence="1">Uncharacterized protein</fullName>
    </submittedName>
</protein>
<organism evidence="1 2">
    <name type="scientific">Amanita muscaria (strain Koide BX008)</name>
    <dbReference type="NCBI Taxonomy" id="946122"/>
    <lineage>
        <taxon>Eukaryota</taxon>
        <taxon>Fungi</taxon>
        <taxon>Dikarya</taxon>
        <taxon>Basidiomycota</taxon>
        <taxon>Agaricomycotina</taxon>
        <taxon>Agaricomycetes</taxon>
        <taxon>Agaricomycetidae</taxon>
        <taxon>Agaricales</taxon>
        <taxon>Pluteineae</taxon>
        <taxon>Amanitaceae</taxon>
        <taxon>Amanita</taxon>
    </lineage>
</organism>